<keyword evidence="2" id="KW-1185">Reference proteome</keyword>
<evidence type="ECO:0000313" key="1">
    <source>
        <dbReference type="EMBL" id="OAE23677.1"/>
    </source>
</evidence>
<dbReference type="Pfam" id="PF20577">
    <property type="entry name" value="Phage_ORF5"/>
    <property type="match status" value="1"/>
</dbReference>
<organism evidence="1 2">
    <name type="scientific">Marchantia polymorpha subsp. ruderalis</name>
    <dbReference type="NCBI Taxonomy" id="1480154"/>
    <lineage>
        <taxon>Eukaryota</taxon>
        <taxon>Viridiplantae</taxon>
        <taxon>Streptophyta</taxon>
        <taxon>Embryophyta</taxon>
        <taxon>Marchantiophyta</taxon>
        <taxon>Marchantiopsida</taxon>
        <taxon>Marchantiidae</taxon>
        <taxon>Marchantiales</taxon>
        <taxon>Marchantiaceae</taxon>
        <taxon>Marchantia</taxon>
    </lineage>
</organism>
<comment type="caution">
    <text evidence="1">The sequence shown here is derived from an EMBL/GenBank/DDBJ whole genome shotgun (WGS) entry which is preliminary data.</text>
</comment>
<dbReference type="InterPro" id="IPR046781">
    <property type="entry name" value="Phage_ORF5"/>
</dbReference>
<dbReference type="AlphaFoldDB" id="A0A176VSG7"/>
<reference evidence="1" key="1">
    <citation type="submission" date="2016-03" db="EMBL/GenBank/DDBJ databases">
        <title>Mechanisms controlling the formation of the plant cell surface in tip-growing cells are functionally conserved among land plants.</title>
        <authorList>
            <person name="Honkanen S."/>
            <person name="Jones V.A."/>
            <person name="Morieri G."/>
            <person name="Champion C."/>
            <person name="Hetherington A.J."/>
            <person name="Kelly S."/>
            <person name="Saint-Marcoux D."/>
            <person name="Proust H."/>
            <person name="Prescott H."/>
            <person name="Dolan L."/>
        </authorList>
    </citation>
    <scope>NUCLEOTIDE SEQUENCE [LARGE SCALE GENOMIC DNA]</scope>
    <source>
        <tissue evidence="1">Whole gametophyte</tissue>
    </source>
</reference>
<protein>
    <submittedName>
        <fullName evidence="1">Uncharacterized protein</fullName>
    </submittedName>
</protein>
<name>A0A176VSG7_MARPO</name>
<accession>A0A176VSG7</accession>
<dbReference type="Proteomes" id="UP000077202">
    <property type="component" value="Unassembled WGS sequence"/>
</dbReference>
<gene>
    <name evidence="1" type="ORF">AXG93_2785s1000</name>
</gene>
<sequence>MPAPTASSVDILNPVERKLVCDALQLQIASYTRAARAAKTNEINAAYVNRKDSTDDLAKHPSDFDLYEIGSFDDSTGIIEVFEPRMLARAKDLKESV</sequence>
<evidence type="ECO:0000313" key="2">
    <source>
        <dbReference type="Proteomes" id="UP000077202"/>
    </source>
</evidence>
<dbReference type="EMBL" id="LVLJ01002801">
    <property type="protein sequence ID" value="OAE23677.1"/>
    <property type="molecule type" value="Genomic_DNA"/>
</dbReference>
<proteinExistence type="predicted"/>